<comment type="subunit">
    <text evidence="10">Homopentamer.</text>
</comment>
<feature type="transmembrane region" description="Helical" evidence="10">
    <location>
        <begin position="12"/>
        <end position="34"/>
    </location>
</feature>
<dbReference type="EMBL" id="PEBD01000004">
    <property type="protein sequence ID" value="PHV68610.1"/>
    <property type="molecule type" value="Genomic_DNA"/>
</dbReference>
<dbReference type="InterPro" id="IPR037673">
    <property type="entry name" value="MSC/AndL"/>
</dbReference>
<dbReference type="NCBIfam" id="TIGR00220">
    <property type="entry name" value="mscL"/>
    <property type="match status" value="1"/>
</dbReference>
<keyword evidence="6 10" id="KW-1133">Transmembrane helix</keyword>
<evidence type="ECO:0000256" key="3">
    <source>
        <dbReference type="ARBA" id="ARBA00022448"/>
    </source>
</evidence>
<dbReference type="SUPFAM" id="SSF81330">
    <property type="entry name" value="Gated mechanosensitive channel"/>
    <property type="match status" value="1"/>
</dbReference>
<evidence type="ECO:0000256" key="7">
    <source>
        <dbReference type="ARBA" id="ARBA00023065"/>
    </source>
</evidence>
<gene>
    <name evidence="10" type="primary">mscL</name>
    <name evidence="12" type="ORF">CSW57_05315</name>
</gene>
<comment type="similarity">
    <text evidence="2 10">Belongs to the MscL family.</text>
</comment>
<dbReference type="HAMAP" id="MF_00115">
    <property type="entry name" value="MscL"/>
    <property type="match status" value="1"/>
</dbReference>
<comment type="caution">
    <text evidence="12">The sequence shown here is derived from an EMBL/GenBank/DDBJ whole genome shotgun (WGS) entry which is preliminary data.</text>
</comment>
<dbReference type="InterPro" id="IPR001185">
    <property type="entry name" value="MS_channel"/>
</dbReference>
<evidence type="ECO:0000256" key="8">
    <source>
        <dbReference type="ARBA" id="ARBA00023136"/>
    </source>
</evidence>
<evidence type="ECO:0000256" key="4">
    <source>
        <dbReference type="ARBA" id="ARBA00022475"/>
    </source>
</evidence>
<keyword evidence="4 10" id="KW-1003">Cell membrane</keyword>
<feature type="compositionally biased region" description="Pro residues" evidence="11">
    <location>
        <begin position="224"/>
        <end position="259"/>
    </location>
</feature>
<keyword evidence="8 10" id="KW-0472">Membrane</keyword>
<feature type="compositionally biased region" description="Pro residues" evidence="11">
    <location>
        <begin position="273"/>
        <end position="294"/>
    </location>
</feature>
<accession>A0A2G3PS74</accession>
<organism evidence="12 13">
    <name type="scientific">Williamsia marianensis</name>
    <dbReference type="NCBI Taxonomy" id="85044"/>
    <lineage>
        <taxon>Bacteria</taxon>
        <taxon>Bacillati</taxon>
        <taxon>Actinomycetota</taxon>
        <taxon>Actinomycetes</taxon>
        <taxon>Mycobacteriales</taxon>
        <taxon>Nocardiaceae</taxon>
        <taxon>Williamsia</taxon>
    </lineage>
</organism>
<evidence type="ECO:0000256" key="9">
    <source>
        <dbReference type="ARBA" id="ARBA00023303"/>
    </source>
</evidence>
<evidence type="ECO:0000256" key="11">
    <source>
        <dbReference type="SAM" id="MobiDB-lite"/>
    </source>
</evidence>
<dbReference type="InterPro" id="IPR036019">
    <property type="entry name" value="MscL_channel"/>
</dbReference>
<comment type="function">
    <text evidence="10">Channel that opens in response to stretch forces in the membrane lipid bilayer. May participate in the regulation of osmotic pressure changes within the cell.</text>
</comment>
<keyword evidence="5 10" id="KW-0812">Transmembrane</keyword>
<keyword evidence="9 10" id="KW-0407">Ion channel</keyword>
<dbReference type="GO" id="GO:0008381">
    <property type="term" value="F:mechanosensitive monoatomic ion channel activity"/>
    <property type="evidence" value="ECO:0007669"/>
    <property type="project" value="UniProtKB-UniRule"/>
</dbReference>
<dbReference type="Gene3D" id="1.10.1200.120">
    <property type="entry name" value="Large-conductance mechanosensitive channel, MscL, domain 1"/>
    <property type="match status" value="1"/>
</dbReference>
<dbReference type="PRINTS" id="PR01264">
    <property type="entry name" value="MECHCHANNEL"/>
</dbReference>
<feature type="compositionally biased region" description="Basic and acidic residues" evidence="11">
    <location>
        <begin position="135"/>
        <end position="155"/>
    </location>
</feature>
<evidence type="ECO:0000313" key="12">
    <source>
        <dbReference type="EMBL" id="PHV68610.1"/>
    </source>
</evidence>
<dbReference type="Proteomes" id="UP000225108">
    <property type="component" value="Unassembled WGS sequence"/>
</dbReference>
<protein>
    <recommendedName>
        <fullName evidence="10">Large-conductance mechanosensitive channel</fullName>
    </recommendedName>
</protein>
<evidence type="ECO:0000256" key="6">
    <source>
        <dbReference type="ARBA" id="ARBA00022989"/>
    </source>
</evidence>
<dbReference type="Pfam" id="PF01741">
    <property type="entry name" value="MscL"/>
    <property type="match status" value="1"/>
</dbReference>
<reference evidence="12 13" key="1">
    <citation type="submission" date="2017-10" db="EMBL/GenBank/DDBJ databases">
        <title>The draft genome sequence of Williamsia sp. BULT 1.1 isolated from the semi-arid grassland soils from South Africa.</title>
        <authorList>
            <person name="Kabwe M.H."/>
            <person name="Govender N."/>
            <person name="Mutseka Lunga P."/>
            <person name="Vikram S."/>
            <person name="Makhalanyane T.P."/>
        </authorList>
    </citation>
    <scope>NUCLEOTIDE SEQUENCE [LARGE SCALE GENOMIC DNA]</scope>
    <source>
        <strain evidence="12 13">BULT 1.1</strain>
    </source>
</reference>
<dbReference type="PROSITE" id="PS01327">
    <property type="entry name" value="MSCL"/>
    <property type="match status" value="1"/>
</dbReference>
<name>A0A2G3PS74_WILMA</name>
<feature type="region of interest" description="Disordered" evidence="11">
    <location>
        <begin position="135"/>
        <end position="309"/>
    </location>
</feature>
<feature type="compositionally biased region" description="Low complexity" evidence="11">
    <location>
        <begin position="164"/>
        <end position="186"/>
    </location>
</feature>
<dbReference type="AlphaFoldDB" id="A0A2G3PS74"/>
<comment type="subcellular location">
    <subcellularLocation>
        <location evidence="1 10">Cell membrane</location>
        <topology evidence="1 10">Multi-pass membrane protein</topology>
    </subcellularLocation>
</comment>
<proteinExistence type="inferred from homology"/>
<keyword evidence="7 10" id="KW-0406">Ion transport</keyword>
<dbReference type="GO" id="GO:0005886">
    <property type="term" value="C:plasma membrane"/>
    <property type="evidence" value="ECO:0007669"/>
    <property type="project" value="UniProtKB-SubCell"/>
</dbReference>
<evidence type="ECO:0000313" key="13">
    <source>
        <dbReference type="Proteomes" id="UP000225108"/>
    </source>
</evidence>
<dbReference type="RefSeq" id="WP_099381727.1">
    <property type="nucleotide sequence ID" value="NZ_PEBD01000004.1"/>
</dbReference>
<dbReference type="PANTHER" id="PTHR30266">
    <property type="entry name" value="MECHANOSENSITIVE CHANNEL MSCL"/>
    <property type="match status" value="1"/>
</dbReference>
<sequence>MFKGFKDFLMRGNVIDLAVAVVVGAAFTAIVTAFTTNIIQPLVNSIGGTDSAQGLGFTIRSGNPETFVDIGALIAAAINFLIVAAVVYFLIVMPYEKLKTLAARDGDDAAAQTESELLAEIRDILQGKDPAEEKAKIAGATNEKDQALVDRRGDEGPQSGPLYSGPAAAGAGASSAGTQQFSSQQSDRIGGANVYPTQGPPTGGSGPIGLPPQGQPTQGGAPPRSQPPLGGPPPGYQQPPGPPPGYNPGPPPRPNPPQHEGPDQGQGYRPDPLTGPPPGYDPLTGPPPNYGPPPGRRDDHNGGGRHSSP</sequence>
<dbReference type="NCBIfam" id="NF001842">
    <property type="entry name" value="PRK00567.1-3"/>
    <property type="match status" value="1"/>
</dbReference>
<keyword evidence="3 10" id="KW-0813">Transport</keyword>
<evidence type="ECO:0000256" key="2">
    <source>
        <dbReference type="ARBA" id="ARBA00007254"/>
    </source>
</evidence>
<dbReference type="InterPro" id="IPR019823">
    <property type="entry name" value="Mechanosensitive_channel_CS"/>
</dbReference>
<evidence type="ECO:0000256" key="1">
    <source>
        <dbReference type="ARBA" id="ARBA00004651"/>
    </source>
</evidence>
<dbReference type="PANTHER" id="PTHR30266:SF2">
    <property type="entry name" value="LARGE-CONDUCTANCE MECHANOSENSITIVE CHANNEL"/>
    <property type="match status" value="1"/>
</dbReference>
<feature type="transmembrane region" description="Helical" evidence="10">
    <location>
        <begin position="70"/>
        <end position="91"/>
    </location>
</feature>
<evidence type="ECO:0000256" key="10">
    <source>
        <dbReference type="HAMAP-Rule" id="MF_00115"/>
    </source>
</evidence>
<evidence type="ECO:0000256" key="5">
    <source>
        <dbReference type="ARBA" id="ARBA00022692"/>
    </source>
</evidence>